<proteinExistence type="predicted"/>
<gene>
    <name evidence="1" type="ORF">M9Y10_002232</name>
</gene>
<comment type="caution">
    <text evidence="1">The sequence shown here is derived from an EMBL/GenBank/DDBJ whole genome shotgun (WGS) entry which is preliminary data.</text>
</comment>
<dbReference type="Proteomes" id="UP001470230">
    <property type="component" value="Unassembled WGS sequence"/>
</dbReference>
<sequence>MPILLWFLPEIIELKKLEKYDLIQGYGNALDSFIRSYFNKIDLYKKMRDRGCPDDELTLALRNDNIDKFQSIVTTGKLNLDEGIVPYIIFEEFVPNGKT</sequence>
<organism evidence="1 2">
    <name type="scientific">Tritrichomonas musculus</name>
    <dbReference type="NCBI Taxonomy" id="1915356"/>
    <lineage>
        <taxon>Eukaryota</taxon>
        <taxon>Metamonada</taxon>
        <taxon>Parabasalia</taxon>
        <taxon>Tritrichomonadida</taxon>
        <taxon>Tritrichomonadidae</taxon>
        <taxon>Tritrichomonas</taxon>
    </lineage>
</organism>
<protein>
    <submittedName>
        <fullName evidence="1">Uncharacterized protein</fullName>
    </submittedName>
</protein>
<keyword evidence="2" id="KW-1185">Reference proteome</keyword>
<evidence type="ECO:0000313" key="2">
    <source>
        <dbReference type="Proteomes" id="UP001470230"/>
    </source>
</evidence>
<accession>A0ABR2L982</accession>
<dbReference type="EMBL" id="JAPFFF010000001">
    <property type="protein sequence ID" value="KAK8899909.1"/>
    <property type="molecule type" value="Genomic_DNA"/>
</dbReference>
<reference evidence="1 2" key="1">
    <citation type="submission" date="2024-04" db="EMBL/GenBank/DDBJ databases">
        <title>Tritrichomonas musculus Genome.</title>
        <authorList>
            <person name="Alves-Ferreira E."/>
            <person name="Grigg M."/>
            <person name="Lorenzi H."/>
            <person name="Galac M."/>
        </authorList>
    </citation>
    <scope>NUCLEOTIDE SEQUENCE [LARGE SCALE GENOMIC DNA]</scope>
    <source>
        <strain evidence="1 2">EAF2021</strain>
    </source>
</reference>
<name>A0ABR2L982_9EUKA</name>
<evidence type="ECO:0000313" key="1">
    <source>
        <dbReference type="EMBL" id="KAK8899909.1"/>
    </source>
</evidence>